<dbReference type="PANTHER" id="PTHR43876:SF7">
    <property type="entry name" value="UBIQUINONE BIOSYNTHESIS MONOOXYGENASE COQ6, MITOCHONDRIAL"/>
    <property type="match status" value="1"/>
</dbReference>
<evidence type="ECO:0000256" key="2">
    <source>
        <dbReference type="ARBA" id="ARBA00004749"/>
    </source>
</evidence>
<keyword evidence="4" id="KW-0285">Flavoprotein</keyword>
<evidence type="ECO:0000256" key="8">
    <source>
        <dbReference type="ARBA" id="ARBA00065734"/>
    </source>
</evidence>
<keyword evidence="5" id="KW-0274">FAD</keyword>
<dbReference type="Gene3D" id="3.50.50.60">
    <property type="entry name" value="FAD/NAD(P)-binding domain"/>
    <property type="match status" value="2"/>
</dbReference>
<organism evidence="11 12">
    <name type="scientific">Neptunomonas phycophila</name>
    <dbReference type="NCBI Taxonomy" id="1572645"/>
    <lineage>
        <taxon>Bacteria</taxon>
        <taxon>Pseudomonadati</taxon>
        <taxon>Pseudomonadota</taxon>
        <taxon>Gammaproteobacteria</taxon>
        <taxon>Oceanospirillales</taxon>
        <taxon>Oceanospirillaceae</taxon>
        <taxon>Neptunomonas</taxon>
    </lineage>
</organism>
<dbReference type="GO" id="GO:0019168">
    <property type="term" value="F:2-polyprenylphenol 6-hydroxylase activity"/>
    <property type="evidence" value="ECO:0007669"/>
    <property type="project" value="TreeGrafter"/>
</dbReference>
<evidence type="ECO:0000259" key="10">
    <source>
        <dbReference type="Pfam" id="PF01494"/>
    </source>
</evidence>
<dbReference type="NCBIfam" id="TIGR01988">
    <property type="entry name" value="Ubi-OHases"/>
    <property type="match status" value="1"/>
</dbReference>
<evidence type="ECO:0000256" key="6">
    <source>
        <dbReference type="ARBA" id="ARBA00023002"/>
    </source>
</evidence>
<feature type="domain" description="FAD dependent oxidoreductase" evidence="9">
    <location>
        <begin position="7"/>
        <end position="47"/>
    </location>
</feature>
<dbReference type="InterPro" id="IPR006076">
    <property type="entry name" value="FAD-dep_OxRdtase"/>
</dbReference>
<evidence type="ECO:0000313" key="12">
    <source>
        <dbReference type="Proteomes" id="UP001169862"/>
    </source>
</evidence>
<reference evidence="11" key="1">
    <citation type="submission" date="2023-07" db="EMBL/GenBank/DDBJ databases">
        <title>Genome content predicts the carbon catabolic preferences of heterotrophic bacteria.</title>
        <authorList>
            <person name="Gralka M."/>
        </authorList>
    </citation>
    <scope>NUCLEOTIDE SEQUENCE</scope>
    <source>
        <strain evidence="11">I2M16</strain>
    </source>
</reference>
<dbReference type="InterPro" id="IPR010971">
    <property type="entry name" value="UbiH/COQ6"/>
</dbReference>
<dbReference type="InterPro" id="IPR051205">
    <property type="entry name" value="UbiH/COQ6_monooxygenase"/>
</dbReference>
<keyword evidence="11" id="KW-0830">Ubiquinone</keyword>
<dbReference type="Proteomes" id="UP001169862">
    <property type="component" value="Unassembled WGS sequence"/>
</dbReference>
<comment type="subunit">
    <text evidence="8">Component of the Ubi complex metabolon, which regroups five ubiquinone biosynthesis proteins (UbiE, UbiF, UbiG, UbiH and UbiI) and two accessory factors (UbiK and the lipid-binding protein UbiJ).</text>
</comment>
<dbReference type="Pfam" id="PF01266">
    <property type="entry name" value="DAO"/>
    <property type="match status" value="1"/>
</dbReference>
<dbReference type="PROSITE" id="PS01304">
    <property type="entry name" value="UBIH"/>
    <property type="match status" value="1"/>
</dbReference>
<accession>A0AAW7XFZ1</accession>
<dbReference type="GO" id="GO:0071949">
    <property type="term" value="F:FAD binding"/>
    <property type="evidence" value="ECO:0007669"/>
    <property type="project" value="InterPro"/>
</dbReference>
<keyword evidence="6" id="KW-0560">Oxidoreductase</keyword>
<gene>
    <name evidence="11" type="ORF">Q4490_06565</name>
</gene>
<comment type="similarity">
    <text evidence="3">Belongs to the UbiH/COQ6 family.</text>
</comment>
<dbReference type="PANTHER" id="PTHR43876">
    <property type="entry name" value="UBIQUINONE BIOSYNTHESIS MONOOXYGENASE COQ6, MITOCHONDRIAL"/>
    <property type="match status" value="1"/>
</dbReference>
<dbReference type="PRINTS" id="PR00420">
    <property type="entry name" value="RNGMNOXGNASE"/>
</dbReference>
<dbReference type="GO" id="GO:0110142">
    <property type="term" value="C:ubiquinone biosynthesis complex"/>
    <property type="evidence" value="ECO:0007669"/>
    <property type="project" value="UniProtKB-ARBA"/>
</dbReference>
<dbReference type="EMBL" id="JAUOPG010000003">
    <property type="protein sequence ID" value="MDO6453223.1"/>
    <property type="molecule type" value="Genomic_DNA"/>
</dbReference>
<dbReference type="Pfam" id="PF01494">
    <property type="entry name" value="FAD_binding_3"/>
    <property type="match status" value="1"/>
</dbReference>
<dbReference type="InterPro" id="IPR002938">
    <property type="entry name" value="FAD-bd"/>
</dbReference>
<evidence type="ECO:0000256" key="3">
    <source>
        <dbReference type="ARBA" id="ARBA00005349"/>
    </source>
</evidence>
<comment type="caution">
    <text evidence="11">The sequence shown here is derived from an EMBL/GenBank/DDBJ whole genome shotgun (WGS) entry which is preliminary data.</text>
</comment>
<dbReference type="GO" id="GO:0006744">
    <property type="term" value="P:ubiquinone biosynthetic process"/>
    <property type="evidence" value="ECO:0007669"/>
    <property type="project" value="InterPro"/>
</dbReference>
<comment type="cofactor">
    <cofactor evidence="1">
        <name>FAD</name>
        <dbReference type="ChEBI" id="CHEBI:57692"/>
    </cofactor>
</comment>
<comment type="pathway">
    <text evidence="2">Cofactor biosynthesis; ubiquinone biosynthesis.</text>
</comment>
<sequence length="417" mass="45541">MTVQTADVVVIGAGMVGLSAAVAFAQQGLQVVVLEQKASQLAQAMSQAKARQDVGYDSRVSALTCASEQWLKSLGAWPLMQGLRIHPYTDMDVWDGEGSGHIHFSSRELHEPHLGHIVENRVTVAALMEIAAGLKSLTWVASVSVEAMSDVAADGTRQLTCSDGQLWQTALVVAADGAMSGVRRMASIPMWEWDYGHHAIVTTVTTEKPHRNTAWQRFTDDGPLAFLPLSAPHSCSIVWSTSPDHARDLMSGDDQSFCDLLTRSFEQRLGQVQTTAERSVFPLRQRHAKYYVKAALAVIGDAAHTIHPLAGQGVNLGLMDAAALVETVLQARDRGDQWSSEAVLLRYQRQRQAANIQMSAGMEFFKQLFGHQQPLLKLIRNTGMNTLNKLSPIKQHIVMQAMGLKGDLPAMAQRKSG</sequence>
<evidence type="ECO:0000259" key="9">
    <source>
        <dbReference type="Pfam" id="PF01266"/>
    </source>
</evidence>
<dbReference type="SUPFAM" id="SSF51905">
    <property type="entry name" value="FAD/NAD(P)-binding domain"/>
    <property type="match status" value="1"/>
</dbReference>
<evidence type="ECO:0000256" key="4">
    <source>
        <dbReference type="ARBA" id="ARBA00022630"/>
    </source>
</evidence>
<feature type="domain" description="FAD-binding" evidence="10">
    <location>
        <begin position="170"/>
        <end position="355"/>
    </location>
</feature>
<evidence type="ECO:0000313" key="11">
    <source>
        <dbReference type="EMBL" id="MDO6453223.1"/>
    </source>
</evidence>
<dbReference type="InterPro" id="IPR036188">
    <property type="entry name" value="FAD/NAD-bd_sf"/>
</dbReference>
<dbReference type="RefSeq" id="WP_303549369.1">
    <property type="nucleotide sequence ID" value="NZ_JAUOPG010000003.1"/>
</dbReference>
<dbReference type="FunFam" id="3.50.50.60:FF:000021">
    <property type="entry name" value="Ubiquinone biosynthesis monooxygenase COQ6"/>
    <property type="match status" value="1"/>
</dbReference>
<evidence type="ECO:0000256" key="7">
    <source>
        <dbReference type="ARBA" id="ARBA00023033"/>
    </source>
</evidence>
<name>A0AAW7XFZ1_9GAMM</name>
<dbReference type="InterPro" id="IPR018168">
    <property type="entry name" value="Ubi_Hdrlase_CS"/>
</dbReference>
<protein>
    <submittedName>
        <fullName evidence="11">UbiH/UbiF/VisC/COQ6 family ubiquinone biosynthesis hydroxylase</fullName>
    </submittedName>
</protein>
<dbReference type="AlphaFoldDB" id="A0AAW7XFZ1"/>
<evidence type="ECO:0000256" key="1">
    <source>
        <dbReference type="ARBA" id="ARBA00001974"/>
    </source>
</evidence>
<keyword evidence="7" id="KW-0503">Monooxygenase</keyword>
<evidence type="ECO:0000256" key="5">
    <source>
        <dbReference type="ARBA" id="ARBA00022827"/>
    </source>
</evidence>
<proteinExistence type="inferred from homology"/>